<dbReference type="SUPFAM" id="SSF48371">
    <property type="entry name" value="ARM repeat"/>
    <property type="match status" value="1"/>
</dbReference>
<evidence type="ECO:0000313" key="2">
    <source>
        <dbReference type="Proteomes" id="UP000323410"/>
    </source>
</evidence>
<reference evidence="1 2" key="1">
    <citation type="submission" date="2019-08" db="EMBL/GenBank/DDBJ databases">
        <title>Genone of Arthrobacter echini P9.</title>
        <authorList>
            <person name="Bowman J.P."/>
        </authorList>
    </citation>
    <scope>NUCLEOTIDE SEQUENCE [LARGE SCALE GENOMIC DNA]</scope>
    <source>
        <strain evidence="1 2">P9</strain>
    </source>
</reference>
<dbReference type="OrthoDB" id="4981341at2"/>
<gene>
    <name evidence="1" type="ORF">FQ377_10045</name>
</gene>
<name>A0A5D0XQD2_9MICC</name>
<protein>
    <submittedName>
        <fullName evidence="1">DNA alkylation repair protein</fullName>
    </submittedName>
</protein>
<dbReference type="InterPro" id="IPR016024">
    <property type="entry name" value="ARM-type_fold"/>
</dbReference>
<dbReference type="Proteomes" id="UP000323410">
    <property type="component" value="Unassembled WGS sequence"/>
</dbReference>
<comment type="caution">
    <text evidence="1">The sequence shown here is derived from an EMBL/GenBank/DDBJ whole genome shotgun (WGS) entry which is preliminary data.</text>
</comment>
<organism evidence="1 2">
    <name type="scientific">Arthrobacter echini</name>
    <dbReference type="NCBI Taxonomy" id="1529066"/>
    <lineage>
        <taxon>Bacteria</taxon>
        <taxon>Bacillati</taxon>
        <taxon>Actinomycetota</taxon>
        <taxon>Actinomycetes</taxon>
        <taxon>Micrococcales</taxon>
        <taxon>Micrococcaceae</taxon>
        <taxon>Arthrobacter</taxon>
    </lineage>
</organism>
<dbReference type="InterPro" id="IPR014825">
    <property type="entry name" value="DNA_alkylation"/>
</dbReference>
<dbReference type="Gene3D" id="1.25.10.90">
    <property type="match status" value="1"/>
</dbReference>
<dbReference type="AlphaFoldDB" id="A0A5D0XQD2"/>
<proteinExistence type="predicted"/>
<evidence type="ECO:0000313" key="1">
    <source>
        <dbReference type="EMBL" id="TYC98643.1"/>
    </source>
</evidence>
<sequence length="181" mass="19930">MRTTVRGSTSSSTDVDIPSVAAFIDAALQYESSWERAEDHELLHGGGLEYYGASVGAIRGTLRNARRRYPDLRHDDVVRLASELWSRPVFERRLTAVVLLQSSAQLLRHTDLTRIEGFLRTAGLPYLEDALALDVVAPLMEQLSGQEAARARVVLERWAGGDSMPLQRAAVRAATGRRSSG</sequence>
<dbReference type="EMBL" id="VSLD01000004">
    <property type="protein sequence ID" value="TYC98643.1"/>
    <property type="molecule type" value="Genomic_DNA"/>
</dbReference>
<keyword evidence="2" id="KW-1185">Reference proteome</keyword>
<dbReference type="Pfam" id="PF08713">
    <property type="entry name" value="DNA_alkylation"/>
    <property type="match status" value="1"/>
</dbReference>
<accession>A0A5D0XQD2</accession>